<dbReference type="Proteomes" id="UP000664800">
    <property type="component" value="Unassembled WGS sequence"/>
</dbReference>
<name>A0A8I1MSM2_THIA3</name>
<evidence type="ECO:0000313" key="3">
    <source>
        <dbReference type="Proteomes" id="UP000664800"/>
    </source>
</evidence>
<evidence type="ECO:0000259" key="1">
    <source>
        <dbReference type="Pfam" id="PF01850"/>
    </source>
</evidence>
<dbReference type="EMBL" id="JAFKMR010000004">
    <property type="protein sequence ID" value="MBN8742683.1"/>
    <property type="molecule type" value="Genomic_DNA"/>
</dbReference>
<sequence>MKLLLDTHVMLWAMTDDPRLSGTAREQMQAADAVYVSAASLWEIAMKAGLGKIEVEVAELTRQLYLAGFQELPVTWQHTLKVGSLPNHHKDPFDRLLIAQALSEPLRLLTADRQLPAYSSDLVTLV</sequence>
<dbReference type="Pfam" id="PF01850">
    <property type="entry name" value="PIN"/>
    <property type="match status" value="1"/>
</dbReference>
<dbReference type="CDD" id="cd09872">
    <property type="entry name" value="PIN_Sll0205-like"/>
    <property type="match status" value="1"/>
</dbReference>
<gene>
    <name evidence="2" type="ORF">J0I24_00080</name>
</gene>
<dbReference type="InterPro" id="IPR041705">
    <property type="entry name" value="PIN_Sll0205"/>
</dbReference>
<protein>
    <submittedName>
        <fullName evidence="2">Type II toxin-antitoxin system VapC family toxin</fullName>
    </submittedName>
</protein>
<dbReference type="InterPro" id="IPR052919">
    <property type="entry name" value="TA_system_RNase"/>
</dbReference>
<comment type="caution">
    <text evidence="2">The sequence shown here is derived from an EMBL/GenBank/DDBJ whole genome shotgun (WGS) entry which is preliminary data.</text>
</comment>
<proteinExistence type="predicted"/>
<dbReference type="Gene3D" id="3.40.50.1010">
    <property type="entry name" value="5'-nuclease"/>
    <property type="match status" value="1"/>
</dbReference>
<reference evidence="2" key="1">
    <citation type="submission" date="2021-02" db="EMBL/GenBank/DDBJ databases">
        <title>Thiocyanate and organic carbon inputs drive convergent selection for specific autotrophic Afipia and Thiobacillus strains within complex microbiomes.</title>
        <authorList>
            <person name="Huddy R.J."/>
            <person name="Sachdeva R."/>
            <person name="Kadzinga F."/>
            <person name="Kantor R.S."/>
            <person name="Harrison S.T.L."/>
            <person name="Banfield J.F."/>
        </authorList>
    </citation>
    <scope>NUCLEOTIDE SEQUENCE</scope>
    <source>
        <strain evidence="2">SCN18_13_7_16_R3_B_64_19</strain>
    </source>
</reference>
<dbReference type="AlphaFoldDB" id="A0A8I1MSM2"/>
<dbReference type="PANTHER" id="PTHR36173">
    <property type="entry name" value="RIBONUCLEASE VAPC16-RELATED"/>
    <property type="match status" value="1"/>
</dbReference>
<evidence type="ECO:0000313" key="2">
    <source>
        <dbReference type="EMBL" id="MBN8742683.1"/>
    </source>
</evidence>
<accession>A0A8I1MSM2</accession>
<dbReference type="PANTHER" id="PTHR36173:SF2">
    <property type="entry name" value="RIBONUCLEASE VAPC16"/>
    <property type="match status" value="1"/>
</dbReference>
<organism evidence="2 3">
    <name type="scientific">Thiomonas arsenitoxydans (strain DSM 22701 / CIP 110005 / 3As)</name>
    <dbReference type="NCBI Taxonomy" id="426114"/>
    <lineage>
        <taxon>Bacteria</taxon>
        <taxon>Pseudomonadati</taxon>
        <taxon>Pseudomonadota</taxon>
        <taxon>Betaproteobacteria</taxon>
        <taxon>Burkholderiales</taxon>
        <taxon>Thiomonas</taxon>
    </lineage>
</organism>
<dbReference type="RefSeq" id="WP_276726675.1">
    <property type="nucleotide sequence ID" value="NZ_JAFKMR010000004.1"/>
</dbReference>
<dbReference type="SUPFAM" id="SSF88723">
    <property type="entry name" value="PIN domain-like"/>
    <property type="match status" value="1"/>
</dbReference>
<dbReference type="InterPro" id="IPR002716">
    <property type="entry name" value="PIN_dom"/>
</dbReference>
<dbReference type="InterPro" id="IPR029060">
    <property type="entry name" value="PIN-like_dom_sf"/>
</dbReference>
<feature type="domain" description="PIN" evidence="1">
    <location>
        <begin position="4"/>
        <end position="117"/>
    </location>
</feature>